<dbReference type="OrthoDB" id="9775474at2"/>
<comment type="subcellular location">
    <subcellularLocation>
        <location evidence="1">Cell membrane</location>
        <topology evidence="1">Multi-pass membrane protein</topology>
    </subcellularLocation>
</comment>
<keyword evidence="4 6" id="KW-1133">Transmembrane helix</keyword>
<feature type="transmembrane region" description="Helical" evidence="6">
    <location>
        <begin position="12"/>
        <end position="33"/>
    </location>
</feature>
<name>F2NGB4_DESAR</name>
<keyword evidence="2" id="KW-1003">Cell membrane</keyword>
<evidence type="ECO:0000256" key="5">
    <source>
        <dbReference type="ARBA" id="ARBA00023136"/>
    </source>
</evidence>
<dbReference type="Pfam" id="PF02687">
    <property type="entry name" value="FtsX"/>
    <property type="match status" value="1"/>
</dbReference>
<dbReference type="Proteomes" id="UP000000483">
    <property type="component" value="Chromosome"/>
</dbReference>
<accession>F2NGB4</accession>
<feature type="transmembrane region" description="Helical" evidence="6">
    <location>
        <begin position="346"/>
        <end position="368"/>
    </location>
</feature>
<dbReference type="InterPro" id="IPR051125">
    <property type="entry name" value="ABC-4/HrtB_transporter"/>
</dbReference>
<evidence type="ECO:0000313" key="9">
    <source>
        <dbReference type="Proteomes" id="UP000000483"/>
    </source>
</evidence>
<organism evidence="8 9">
    <name type="scientific">Desulfobacca acetoxidans (strain ATCC 700848 / DSM 11109 / ASRB2)</name>
    <dbReference type="NCBI Taxonomy" id="880072"/>
    <lineage>
        <taxon>Bacteria</taxon>
        <taxon>Pseudomonadati</taxon>
        <taxon>Thermodesulfobacteriota</taxon>
        <taxon>Desulfobaccia</taxon>
        <taxon>Desulfobaccales</taxon>
        <taxon>Desulfobaccaceae</taxon>
        <taxon>Desulfobacca</taxon>
    </lineage>
</organism>
<evidence type="ECO:0000256" key="1">
    <source>
        <dbReference type="ARBA" id="ARBA00004651"/>
    </source>
</evidence>
<dbReference type="STRING" id="880072.Desac_0645"/>
<dbReference type="HOGENOM" id="CLU_000604_8_10_7"/>
<evidence type="ECO:0000256" key="2">
    <source>
        <dbReference type="ARBA" id="ARBA00022475"/>
    </source>
</evidence>
<evidence type="ECO:0000313" key="8">
    <source>
        <dbReference type="EMBL" id="AEB08527.1"/>
    </source>
</evidence>
<keyword evidence="5 6" id="KW-0472">Membrane</keyword>
<feature type="domain" description="ABC3 transporter permease C-terminal" evidence="7">
    <location>
        <begin position="259"/>
        <end position="374"/>
    </location>
</feature>
<dbReference type="EMBL" id="CP002629">
    <property type="protein sequence ID" value="AEB08527.1"/>
    <property type="molecule type" value="Genomic_DNA"/>
</dbReference>
<feature type="transmembrane region" description="Helical" evidence="6">
    <location>
        <begin position="252"/>
        <end position="280"/>
    </location>
</feature>
<dbReference type="AlphaFoldDB" id="F2NGB4"/>
<dbReference type="eggNOG" id="COG0577">
    <property type="taxonomic scope" value="Bacteria"/>
</dbReference>
<reference evidence="9" key="2">
    <citation type="submission" date="2011-03" db="EMBL/GenBank/DDBJ databases">
        <title>The complete genome of Desulfobacca acetoxidans DSM 11109.</title>
        <authorList>
            <consortium name="US DOE Joint Genome Institute (JGI-PGF)"/>
            <person name="Lucas S."/>
            <person name="Copeland A."/>
            <person name="Lapidus A."/>
            <person name="Bruce D."/>
            <person name="Goodwin L."/>
            <person name="Pitluck S."/>
            <person name="Peters L."/>
            <person name="Kyrpides N."/>
            <person name="Mavromatis K."/>
            <person name="Ivanova N."/>
            <person name="Ovchinnikova G."/>
            <person name="Teshima H."/>
            <person name="Detter J.C."/>
            <person name="Han C."/>
            <person name="Land M."/>
            <person name="Hauser L."/>
            <person name="Markowitz V."/>
            <person name="Cheng J.-F."/>
            <person name="Hugenholtz P."/>
            <person name="Woyke T."/>
            <person name="Wu D."/>
            <person name="Spring S."/>
            <person name="Schueler E."/>
            <person name="Brambilla E."/>
            <person name="Klenk H.-P."/>
            <person name="Eisen J.A."/>
        </authorList>
    </citation>
    <scope>NUCLEOTIDE SEQUENCE [LARGE SCALE GENOMIC DNA]</scope>
    <source>
        <strain evidence="9">ATCC 700848 / DSM 11109 / ASRB2</strain>
    </source>
</reference>
<evidence type="ECO:0000256" key="3">
    <source>
        <dbReference type="ARBA" id="ARBA00022692"/>
    </source>
</evidence>
<dbReference type="PANTHER" id="PTHR43738">
    <property type="entry name" value="ABC TRANSPORTER, MEMBRANE PROTEIN"/>
    <property type="match status" value="1"/>
</dbReference>
<proteinExistence type="predicted"/>
<gene>
    <name evidence="8" type="ordered locus">Desac_0645</name>
</gene>
<keyword evidence="3 6" id="KW-0812">Transmembrane</keyword>
<keyword evidence="9" id="KW-1185">Reference proteome</keyword>
<dbReference type="GO" id="GO:0005886">
    <property type="term" value="C:plasma membrane"/>
    <property type="evidence" value="ECO:0007669"/>
    <property type="project" value="UniProtKB-SubCell"/>
</dbReference>
<evidence type="ECO:0000256" key="6">
    <source>
        <dbReference type="SAM" id="Phobius"/>
    </source>
</evidence>
<dbReference type="RefSeq" id="WP_013705640.1">
    <property type="nucleotide sequence ID" value="NC_015388.1"/>
</dbReference>
<evidence type="ECO:0000259" key="7">
    <source>
        <dbReference type="Pfam" id="PF02687"/>
    </source>
</evidence>
<sequence length="383" mass="42762">MFKLIFRNATRHRLRTALTVLGMAIAILSFGLLRTVVDAWYAGVEGAAADRLVTRNAISLLFRLPLAYLYKIKPMEGIKRVSYGYWFGGVYIDEKKFFPQFAVDLRPYLEMYTEFLIPPEQRQVLLKERNACIAGRKLAQRFGWKLGDIITLKGTIFPGNWELVLRAIYQGAEDTTDESRFFFHWDYVNETNKKNLPELANQVGWFIVQVADLDQAPAIAAQIDNAFKNSLAETLTESEKAFQMGFVSMTKAIVMAIQIVSYVVIVVILIVLANTMAMTARERQSEHAVLKTLGFQGRHLIILIAGESIAIALMGGVAGLIAIFPAAHFFRTALGNYFRVFSVSDATLAICLTIALIIGALSAVFPAWRAARVPIAEGLRRIG</sequence>
<dbReference type="InterPro" id="IPR003838">
    <property type="entry name" value="ABC3_permease_C"/>
</dbReference>
<dbReference type="PANTHER" id="PTHR43738:SF3">
    <property type="entry name" value="ABC TRANSPORTER PERMEASE"/>
    <property type="match status" value="1"/>
</dbReference>
<protein>
    <recommendedName>
        <fullName evidence="7">ABC3 transporter permease C-terminal domain-containing protein</fullName>
    </recommendedName>
</protein>
<dbReference type="KEGG" id="dao:Desac_0645"/>
<evidence type="ECO:0000256" key="4">
    <source>
        <dbReference type="ARBA" id="ARBA00022989"/>
    </source>
</evidence>
<reference evidence="8 9" key="1">
    <citation type="journal article" date="2011" name="Stand. Genomic Sci.">
        <title>Complete genome sequence of the acetate-degrading sulfate reducer Desulfobacca acetoxidans type strain (ASRB2).</title>
        <authorList>
            <person name="Goker M."/>
            <person name="Teshima H."/>
            <person name="Lapidus A."/>
            <person name="Nolan M."/>
            <person name="Lucas S."/>
            <person name="Hammon N."/>
            <person name="Deshpande S."/>
            <person name="Cheng J.F."/>
            <person name="Tapia R."/>
            <person name="Han C."/>
            <person name="Goodwin L."/>
            <person name="Pitluck S."/>
            <person name="Huntemann M."/>
            <person name="Liolios K."/>
            <person name="Ivanova N."/>
            <person name="Pagani I."/>
            <person name="Mavromatis K."/>
            <person name="Ovchinikova G."/>
            <person name="Pati A."/>
            <person name="Chen A."/>
            <person name="Palaniappan K."/>
            <person name="Land M."/>
            <person name="Hauser L."/>
            <person name="Brambilla E.M."/>
            <person name="Rohde M."/>
            <person name="Spring S."/>
            <person name="Detter J.C."/>
            <person name="Woyke T."/>
            <person name="Bristow J."/>
            <person name="Eisen J.A."/>
            <person name="Markowitz V."/>
            <person name="Hugenholtz P."/>
            <person name="Kyrpides N.C."/>
            <person name="Klenk H.P."/>
        </authorList>
    </citation>
    <scope>NUCLEOTIDE SEQUENCE [LARGE SCALE GENOMIC DNA]</scope>
    <source>
        <strain evidence="9">ATCC 700848 / DSM 11109 / ASRB2</strain>
    </source>
</reference>
<feature type="transmembrane region" description="Helical" evidence="6">
    <location>
        <begin position="300"/>
        <end position="325"/>
    </location>
</feature>